<gene>
    <name evidence="2" type="ordered locus">Halhy_5738</name>
</gene>
<dbReference type="Proteomes" id="UP000008461">
    <property type="component" value="Chromosome"/>
</dbReference>
<keyword evidence="3" id="KW-1185">Reference proteome</keyword>
<dbReference type="HOGENOM" id="CLU_859876_0_0_10"/>
<dbReference type="STRING" id="760192.Halhy_5738"/>
<dbReference type="InterPro" id="IPR019861">
    <property type="entry name" value="PorP/SprF_Bacteroidetes"/>
</dbReference>
<organism evidence="2 3">
    <name type="scientific">Haliscomenobacter hydrossis (strain ATCC 27775 / DSM 1100 / LMG 10767 / O)</name>
    <dbReference type="NCBI Taxonomy" id="760192"/>
    <lineage>
        <taxon>Bacteria</taxon>
        <taxon>Pseudomonadati</taxon>
        <taxon>Bacteroidota</taxon>
        <taxon>Saprospiria</taxon>
        <taxon>Saprospirales</taxon>
        <taxon>Haliscomenobacteraceae</taxon>
        <taxon>Haliscomenobacter</taxon>
    </lineage>
</organism>
<dbReference type="Pfam" id="PF11751">
    <property type="entry name" value="PorP_SprF"/>
    <property type="match status" value="1"/>
</dbReference>
<feature type="signal peptide" evidence="1">
    <location>
        <begin position="1"/>
        <end position="20"/>
    </location>
</feature>
<dbReference type="EMBL" id="CP002691">
    <property type="protein sequence ID" value="AEE53561.1"/>
    <property type="molecule type" value="Genomic_DNA"/>
</dbReference>
<evidence type="ECO:0000313" key="2">
    <source>
        <dbReference type="EMBL" id="AEE53561.1"/>
    </source>
</evidence>
<reference evidence="2 3" key="1">
    <citation type="journal article" date="2011" name="Stand. Genomic Sci.">
        <title>Complete genome sequence of Haliscomenobacter hydrossis type strain (O).</title>
        <authorList>
            <consortium name="US DOE Joint Genome Institute (JGI-PGF)"/>
            <person name="Daligault H."/>
            <person name="Lapidus A."/>
            <person name="Zeytun A."/>
            <person name="Nolan M."/>
            <person name="Lucas S."/>
            <person name="Del Rio T.G."/>
            <person name="Tice H."/>
            <person name="Cheng J.F."/>
            <person name="Tapia R."/>
            <person name="Han C."/>
            <person name="Goodwin L."/>
            <person name="Pitluck S."/>
            <person name="Liolios K."/>
            <person name="Pagani I."/>
            <person name="Ivanova N."/>
            <person name="Huntemann M."/>
            <person name="Mavromatis K."/>
            <person name="Mikhailova N."/>
            <person name="Pati A."/>
            <person name="Chen A."/>
            <person name="Palaniappan K."/>
            <person name="Land M."/>
            <person name="Hauser L."/>
            <person name="Brambilla E.M."/>
            <person name="Rohde M."/>
            <person name="Verbarg S."/>
            <person name="Goker M."/>
            <person name="Bristow J."/>
            <person name="Eisen J.A."/>
            <person name="Markowitz V."/>
            <person name="Hugenholtz P."/>
            <person name="Kyrpides N.C."/>
            <person name="Klenk H.P."/>
            <person name="Woyke T."/>
        </authorList>
    </citation>
    <scope>NUCLEOTIDE SEQUENCE [LARGE SCALE GENOMIC DNA]</scope>
    <source>
        <strain evidence="3">ATCC 27775 / DSM 1100 / LMG 10767 / O</strain>
    </source>
</reference>
<feature type="chain" id="PRO_5003310342" evidence="1">
    <location>
        <begin position="21"/>
        <end position="319"/>
    </location>
</feature>
<evidence type="ECO:0000256" key="1">
    <source>
        <dbReference type="SAM" id="SignalP"/>
    </source>
</evidence>
<dbReference type="AlphaFoldDB" id="F4KWW1"/>
<dbReference type="RefSeq" id="WP_013768090.1">
    <property type="nucleotide sequence ID" value="NC_015510.1"/>
</dbReference>
<reference key="2">
    <citation type="submission" date="2011-04" db="EMBL/GenBank/DDBJ databases">
        <title>Complete sequence of chromosome of Haliscomenobacter hydrossis DSM 1100.</title>
        <authorList>
            <consortium name="US DOE Joint Genome Institute (JGI-PGF)"/>
            <person name="Lucas S."/>
            <person name="Han J."/>
            <person name="Lapidus A."/>
            <person name="Bruce D."/>
            <person name="Goodwin L."/>
            <person name="Pitluck S."/>
            <person name="Peters L."/>
            <person name="Kyrpides N."/>
            <person name="Mavromatis K."/>
            <person name="Ivanova N."/>
            <person name="Ovchinnikova G."/>
            <person name="Pagani I."/>
            <person name="Daligault H."/>
            <person name="Detter J.C."/>
            <person name="Han C."/>
            <person name="Land M."/>
            <person name="Hauser L."/>
            <person name="Markowitz V."/>
            <person name="Cheng J.-F."/>
            <person name="Hugenholtz P."/>
            <person name="Woyke T."/>
            <person name="Wu D."/>
            <person name="Verbarg S."/>
            <person name="Frueling A."/>
            <person name="Brambilla E."/>
            <person name="Klenk H.-P."/>
            <person name="Eisen J.A."/>
        </authorList>
    </citation>
    <scope>NUCLEOTIDE SEQUENCE</scope>
    <source>
        <strain>DSM 1100</strain>
    </source>
</reference>
<proteinExistence type="predicted"/>
<dbReference type="NCBIfam" id="TIGR03519">
    <property type="entry name" value="T9SS_PorP_fam"/>
    <property type="match status" value="1"/>
</dbReference>
<evidence type="ECO:0000313" key="3">
    <source>
        <dbReference type="Proteomes" id="UP000008461"/>
    </source>
</evidence>
<keyword evidence="1" id="KW-0732">Signal</keyword>
<protein>
    <submittedName>
        <fullName evidence="2">Membrane protein</fullName>
    </submittedName>
</protein>
<sequence>MKAQYLFTFLCCTLLTGLQAQQLPNFTIYRDQWNVINPAALSNNYIINEMNYTVGGSYRRNWLNVQDAPQTQILNFEMVWEDRSSVFGAHIINDKTGKLGQTGFYGNYAYILDMGGRTDRALVIGLGAGLVQYGAKLSEIDFPDISNRPSIDDNLLFPDFSLGAFFYEEDRYYLGVSIPQVFGLDTRFTAENGRYDVKRLPHVYGVGGYYFDSFLGNSTSFLELSSWLRYVPNAPLSIDVNGRLQISELYWAGIGFGGSVGQQKSLSVRAETGFVFGEQVRIENGQFKLGIAYDQPLISPLGRYFGGAFEVHLLYSWWK</sequence>
<name>F4KWW1_HALH1</name>
<accession>F4KWW1</accession>
<dbReference type="KEGG" id="hhy:Halhy_5738"/>